<gene>
    <name evidence="1" type="ORF">LVJ94_17475</name>
</gene>
<evidence type="ECO:0000313" key="1">
    <source>
        <dbReference type="EMBL" id="WXB09010.1"/>
    </source>
</evidence>
<name>A0ABZ2LF58_9BACT</name>
<accession>A0ABZ2LF58</accession>
<organism evidence="1 2">
    <name type="scientific">Pendulispora rubella</name>
    <dbReference type="NCBI Taxonomy" id="2741070"/>
    <lineage>
        <taxon>Bacteria</taxon>
        <taxon>Pseudomonadati</taxon>
        <taxon>Myxococcota</taxon>
        <taxon>Myxococcia</taxon>
        <taxon>Myxococcales</taxon>
        <taxon>Sorangiineae</taxon>
        <taxon>Pendulisporaceae</taxon>
        <taxon>Pendulispora</taxon>
    </lineage>
</organism>
<keyword evidence="2" id="KW-1185">Reference proteome</keyword>
<protein>
    <recommendedName>
        <fullName evidence="3">Peptidase M43 pregnancy-associated plasma-A domain-containing protein</fullName>
    </recommendedName>
</protein>
<dbReference type="Proteomes" id="UP001374803">
    <property type="component" value="Chromosome"/>
</dbReference>
<dbReference type="EMBL" id="CP089983">
    <property type="protein sequence ID" value="WXB09010.1"/>
    <property type="molecule type" value="Genomic_DNA"/>
</dbReference>
<reference evidence="1" key="1">
    <citation type="submission" date="2021-12" db="EMBL/GenBank/DDBJ databases">
        <title>Discovery of the Pendulisporaceae a myxobacterial family with distinct sporulation behavior and unique specialized metabolism.</title>
        <authorList>
            <person name="Garcia R."/>
            <person name="Popoff A."/>
            <person name="Bader C.D."/>
            <person name="Loehr J."/>
            <person name="Walesch S."/>
            <person name="Walt C."/>
            <person name="Boldt J."/>
            <person name="Bunk B."/>
            <person name="Haeckl F.J.F.P.J."/>
            <person name="Gunesch A.P."/>
            <person name="Birkelbach J."/>
            <person name="Nuebel U."/>
            <person name="Pietschmann T."/>
            <person name="Bach T."/>
            <person name="Mueller R."/>
        </authorList>
    </citation>
    <scope>NUCLEOTIDE SEQUENCE</scope>
    <source>
        <strain evidence="1">MSr11367</strain>
    </source>
</reference>
<dbReference type="Gene3D" id="3.40.390.10">
    <property type="entry name" value="Collagenase (Catalytic Domain)"/>
    <property type="match status" value="1"/>
</dbReference>
<sequence length="362" mass="38907">MGIPLSVYGERRVVLLRWRRARHGDPHLNYPDVDNRATRAPELAPVVGIQAGEEAVVRLERRAIDPNAELHVVSSDKGKVDVVLPADGKVPSGPHADIRLSGVSGGNPNEVKLEVRFGSATGPIVSILIVRCFSRRRVVMTPHLVTIAGPTGAGGIASTANVAAIMSHVRAIWRHCGVDFTINATVNDTLNFASPGVVSDTPFPGEVATLLSTNWVPNSINAYFVQRIGAGGTLGYGFSRPSSVTFALPNPGIILADRAGPAVHDTAWAGNDLAHEAGHFFQLWHPNNQQPPTEREDTWSRRMLMHNFNTQPIMSNWKDDNGYGAIGGSARRGALVTHKDIPAIATDRECTTARNAIVAGPY</sequence>
<dbReference type="InterPro" id="IPR024079">
    <property type="entry name" value="MetalloPept_cat_dom_sf"/>
</dbReference>
<evidence type="ECO:0000313" key="2">
    <source>
        <dbReference type="Proteomes" id="UP001374803"/>
    </source>
</evidence>
<dbReference type="RefSeq" id="WP_394838684.1">
    <property type="nucleotide sequence ID" value="NZ_CP089929.1"/>
</dbReference>
<evidence type="ECO:0008006" key="3">
    <source>
        <dbReference type="Google" id="ProtNLM"/>
    </source>
</evidence>
<proteinExistence type="predicted"/>